<dbReference type="EMBL" id="JADGJH010002099">
    <property type="protein sequence ID" value="KAJ3103567.1"/>
    <property type="molecule type" value="Genomic_DNA"/>
</dbReference>
<accession>A0AAD5SVD5</accession>
<proteinExistence type="predicted"/>
<organism evidence="2 3">
    <name type="scientific">Physocladia obscura</name>
    <dbReference type="NCBI Taxonomy" id="109957"/>
    <lineage>
        <taxon>Eukaryota</taxon>
        <taxon>Fungi</taxon>
        <taxon>Fungi incertae sedis</taxon>
        <taxon>Chytridiomycota</taxon>
        <taxon>Chytridiomycota incertae sedis</taxon>
        <taxon>Chytridiomycetes</taxon>
        <taxon>Chytridiales</taxon>
        <taxon>Chytriomycetaceae</taxon>
        <taxon>Physocladia</taxon>
    </lineage>
</organism>
<sequence>MDANYLKHAIGAPLTSAISSLLAHPHPTAVQDPVNHIATHLLHQDATATSESVYLRHHMLIDAIVNKEKTHIKNLSDCKKKIGAELPDAIARMEIRGAERVRRQDEAERRRAEDERREKELAAASFAENVATEITANASFALENMTTGGTVIAENTEEEN</sequence>
<gene>
    <name evidence="2" type="ORF">HK100_004169</name>
</gene>
<feature type="region of interest" description="Disordered" evidence="1">
    <location>
        <begin position="98"/>
        <end position="117"/>
    </location>
</feature>
<name>A0AAD5SVD5_9FUNG</name>
<evidence type="ECO:0000256" key="1">
    <source>
        <dbReference type="SAM" id="MobiDB-lite"/>
    </source>
</evidence>
<evidence type="ECO:0000313" key="2">
    <source>
        <dbReference type="EMBL" id="KAJ3103567.1"/>
    </source>
</evidence>
<dbReference type="AlphaFoldDB" id="A0AAD5SVD5"/>
<keyword evidence="3" id="KW-1185">Reference proteome</keyword>
<comment type="caution">
    <text evidence="2">The sequence shown here is derived from an EMBL/GenBank/DDBJ whole genome shotgun (WGS) entry which is preliminary data.</text>
</comment>
<evidence type="ECO:0000313" key="3">
    <source>
        <dbReference type="Proteomes" id="UP001211907"/>
    </source>
</evidence>
<protein>
    <submittedName>
        <fullName evidence="2">Uncharacterized protein</fullName>
    </submittedName>
</protein>
<reference evidence="2" key="1">
    <citation type="submission" date="2020-05" db="EMBL/GenBank/DDBJ databases">
        <title>Phylogenomic resolution of chytrid fungi.</title>
        <authorList>
            <person name="Stajich J.E."/>
            <person name="Amses K."/>
            <person name="Simmons R."/>
            <person name="Seto K."/>
            <person name="Myers J."/>
            <person name="Bonds A."/>
            <person name="Quandt C.A."/>
            <person name="Barry K."/>
            <person name="Liu P."/>
            <person name="Grigoriev I."/>
            <person name="Longcore J.E."/>
            <person name="James T.Y."/>
        </authorList>
    </citation>
    <scope>NUCLEOTIDE SEQUENCE</scope>
    <source>
        <strain evidence="2">JEL0513</strain>
    </source>
</reference>
<dbReference type="Proteomes" id="UP001211907">
    <property type="component" value="Unassembled WGS sequence"/>
</dbReference>